<dbReference type="GO" id="GO:0003677">
    <property type="term" value="F:DNA binding"/>
    <property type="evidence" value="ECO:0007669"/>
    <property type="project" value="InterPro"/>
</dbReference>
<dbReference type="Pfam" id="PF00004">
    <property type="entry name" value="AAA"/>
    <property type="match status" value="1"/>
</dbReference>
<dbReference type="FunFam" id="3.40.50.300:FF:000137">
    <property type="entry name" value="Replication-associated recombination protein A"/>
    <property type="match status" value="1"/>
</dbReference>
<evidence type="ECO:0000256" key="5">
    <source>
        <dbReference type="ARBA" id="ARBA00022741"/>
    </source>
</evidence>
<dbReference type="GO" id="GO:0016887">
    <property type="term" value="F:ATP hydrolysis activity"/>
    <property type="evidence" value="ECO:0007669"/>
    <property type="project" value="InterPro"/>
</dbReference>
<dbReference type="FunFam" id="1.10.3710.10:FF:000004">
    <property type="entry name" value="Putative ATPase, AAA family"/>
    <property type="match status" value="1"/>
</dbReference>
<dbReference type="GO" id="GO:0006261">
    <property type="term" value="P:DNA-templated DNA replication"/>
    <property type="evidence" value="ECO:0007669"/>
    <property type="project" value="TreeGrafter"/>
</dbReference>
<dbReference type="Pfam" id="PF12002">
    <property type="entry name" value="MgsA_C"/>
    <property type="match status" value="1"/>
</dbReference>
<dbReference type="PANTHER" id="PTHR13779:SF7">
    <property type="entry name" value="ATPASE WRNIP1"/>
    <property type="match status" value="1"/>
</dbReference>
<dbReference type="GO" id="GO:0005524">
    <property type="term" value="F:ATP binding"/>
    <property type="evidence" value="ECO:0007669"/>
    <property type="project" value="UniProtKB-KW"/>
</dbReference>
<dbReference type="CDD" id="cd00009">
    <property type="entry name" value="AAA"/>
    <property type="match status" value="1"/>
</dbReference>
<dbReference type="FunFam" id="1.20.272.10:FF:000001">
    <property type="entry name" value="Putative AAA family ATPase"/>
    <property type="match status" value="1"/>
</dbReference>
<dbReference type="InterPro" id="IPR008921">
    <property type="entry name" value="DNA_pol3_clamp-load_cplx_C"/>
</dbReference>
<evidence type="ECO:0000256" key="4">
    <source>
        <dbReference type="ARBA" id="ARBA00022705"/>
    </source>
</evidence>
<sequence length="446" mass="48860">MSTTSSTNPATAPLAERMRPRTLAEFIGQEHLLGPGRMLRRLIETDRLPSLIFWGPPGCGKTTLARVIAETTRAHFIFFSAILSGVKEIREIVKEAEAEQAASGRNTILFVDEIHRFNKSQQDAFLPYVERGTFTIIGATTENPSFEVIAPLLSRCKVLVLKPLATEELERIVRQALTDPERGIGVQGLAIDDDALTLAADSADGDARVALNTLETAARLATGQVIDQTAILEALQKKPLLYDKGGEEHYNVISAFIKSMRGSDPDGALYWLARMLEAGEDPLFILRRMVILASEDIGNADPRALQMAVAALQGFQLVGLPEGRIILGQAVTYLATAPKSNASYAGINAAMAEVRKSGALPVPLHIRNAPTRLMKELGYHKGYKYAHDSATGYVPQEYLPDRLQGTKYYDPKGHGYEKTIKERMEWLRQQYGGKGGTGRKRGDGGE</sequence>
<dbReference type="Gene3D" id="1.20.272.10">
    <property type="match status" value="1"/>
</dbReference>
<dbReference type="InterPro" id="IPR021886">
    <property type="entry name" value="MgsA_C"/>
</dbReference>
<dbReference type="InterPro" id="IPR051314">
    <property type="entry name" value="AAA_ATPase_RarA/MGS1/WRNIP1"/>
</dbReference>
<dbReference type="EMBL" id="VLLN01000005">
    <property type="protein sequence ID" value="TWJ26450.1"/>
    <property type="molecule type" value="Genomic_DNA"/>
</dbReference>
<evidence type="ECO:0000256" key="3">
    <source>
        <dbReference type="ARBA" id="ARBA00020776"/>
    </source>
</evidence>
<dbReference type="GO" id="GO:0017116">
    <property type="term" value="F:single-stranded DNA helicase activity"/>
    <property type="evidence" value="ECO:0007669"/>
    <property type="project" value="TreeGrafter"/>
</dbReference>
<name>A0A562W873_9BACT</name>
<evidence type="ECO:0000313" key="8">
    <source>
        <dbReference type="EMBL" id="TWJ26450.1"/>
    </source>
</evidence>
<dbReference type="OrthoDB" id="9778364at2"/>
<gene>
    <name evidence="8" type="ORF">JN12_01156</name>
</gene>
<dbReference type="InterPro" id="IPR032423">
    <property type="entry name" value="AAA_assoc_2"/>
</dbReference>
<accession>A0A562W873</accession>
<evidence type="ECO:0000259" key="7">
    <source>
        <dbReference type="SMART" id="SM00382"/>
    </source>
</evidence>
<dbReference type="Gene3D" id="3.40.50.300">
    <property type="entry name" value="P-loop containing nucleotide triphosphate hydrolases"/>
    <property type="match status" value="1"/>
</dbReference>
<comment type="similarity">
    <text evidence="2">Belongs to the AAA ATPase family. RarA/MGS1/WRNIP1 subfamily.</text>
</comment>
<dbReference type="GO" id="GO:0008047">
    <property type="term" value="F:enzyme activator activity"/>
    <property type="evidence" value="ECO:0007669"/>
    <property type="project" value="TreeGrafter"/>
</dbReference>
<dbReference type="CDD" id="cd18139">
    <property type="entry name" value="HLD_clamp_RarA"/>
    <property type="match status" value="1"/>
</dbReference>
<organism evidence="8 9">
    <name type="scientific">Geobacter argillaceus</name>
    <dbReference type="NCBI Taxonomy" id="345631"/>
    <lineage>
        <taxon>Bacteria</taxon>
        <taxon>Pseudomonadati</taxon>
        <taxon>Thermodesulfobacteriota</taxon>
        <taxon>Desulfuromonadia</taxon>
        <taxon>Geobacterales</taxon>
        <taxon>Geobacteraceae</taxon>
        <taxon>Geobacter</taxon>
    </lineage>
</organism>
<dbReference type="InterPro" id="IPR027417">
    <property type="entry name" value="P-loop_NTPase"/>
</dbReference>
<dbReference type="SMART" id="SM00382">
    <property type="entry name" value="AAA"/>
    <property type="match status" value="1"/>
</dbReference>
<protein>
    <recommendedName>
        <fullName evidence="3">Replication-associated recombination protein A</fullName>
    </recommendedName>
</protein>
<evidence type="ECO:0000256" key="6">
    <source>
        <dbReference type="ARBA" id="ARBA00022840"/>
    </source>
</evidence>
<dbReference type="Gene3D" id="1.10.3710.10">
    <property type="entry name" value="DNA polymerase III clamp loader subunits, C-terminal domain"/>
    <property type="match status" value="1"/>
</dbReference>
<dbReference type="SUPFAM" id="SSF52540">
    <property type="entry name" value="P-loop containing nucleoside triphosphate hydrolases"/>
    <property type="match status" value="1"/>
</dbReference>
<evidence type="ECO:0000256" key="1">
    <source>
        <dbReference type="ARBA" id="ARBA00002393"/>
    </source>
</evidence>
<dbReference type="Gene3D" id="1.10.8.60">
    <property type="match status" value="1"/>
</dbReference>
<reference evidence="8 9" key="1">
    <citation type="submission" date="2019-07" db="EMBL/GenBank/DDBJ databases">
        <title>Genomic Encyclopedia of Archaeal and Bacterial Type Strains, Phase II (KMG-II): from individual species to whole genera.</title>
        <authorList>
            <person name="Goeker M."/>
        </authorList>
    </citation>
    <scope>NUCLEOTIDE SEQUENCE [LARGE SCALE GENOMIC DNA]</scope>
    <source>
        <strain evidence="8 9">ATCC BAA-1139</strain>
    </source>
</reference>
<feature type="domain" description="AAA+ ATPase" evidence="7">
    <location>
        <begin position="47"/>
        <end position="164"/>
    </location>
</feature>
<dbReference type="RefSeq" id="WP_145019582.1">
    <property type="nucleotide sequence ID" value="NZ_VLLN01000005.1"/>
</dbReference>
<comment type="function">
    <text evidence="1">DNA-dependent ATPase that plays important roles in cellular responses to stalled DNA replication processes.</text>
</comment>
<evidence type="ECO:0000313" key="9">
    <source>
        <dbReference type="Proteomes" id="UP000319449"/>
    </source>
</evidence>
<keyword evidence="9" id="KW-1185">Reference proteome</keyword>
<dbReference type="InterPro" id="IPR003959">
    <property type="entry name" value="ATPase_AAA_core"/>
</dbReference>
<keyword evidence="5" id="KW-0547">Nucleotide-binding</keyword>
<proteinExistence type="inferred from homology"/>
<evidence type="ECO:0000256" key="2">
    <source>
        <dbReference type="ARBA" id="ARBA00008959"/>
    </source>
</evidence>
<comment type="caution">
    <text evidence="8">The sequence shown here is derived from an EMBL/GenBank/DDBJ whole genome shotgun (WGS) entry which is preliminary data.</text>
</comment>
<dbReference type="Pfam" id="PF16193">
    <property type="entry name" value="AAA_assoc_2"/>
    <property type="match status" value="1"/>
</dbReference>
<dbReference type="AlphaFoldDB" id="A0A562W873"/>
<dbReference type="SUPFAM" id="SSF48019">
    <property type="entry name" value="post-AAA+ oligomerization domain-like"/>
    <property type="match status" value="1"/>
</dbReference>
<dbReference type="InterPro" id="IPR003593">
    <property type="entry name" value="AAA+_ATPase"/>
</dbReference>
<keyword evidence="6" id="KW-0067">ATP-binding</keyword>
<dbReference type="GO" id="GO:0000731">
    <property type="term" value="P:DNA synthesis involved in DNA repair"/>
    <property type="evidence" value="ECO:0007669"/>
    <property type="project" value="TreeGrafter"/>
</dbReference>
<dbReference type="Proteomes" id="UP000319449">
    <property type="component" value="Unassembled WGS sequence"/>
</dbReference>
<dbReference type="PANTHER" id="PTHR13779">
    <property type="entry name" value="WERNER HELICASE-INTERACTING PROTEIN 1 FAMILY MEMBER"/>
    <property type="match status" value="1"/>
</dbReference>
<keyword evidence="4" id="KW-0235">DNA replication</keyword>